<protein>
    <submittedName>
        <fullName evidence="2">Uncharacterized protein</fullName>
    </submittedName>
</protein>
<evidence type="ECO:0000313" key="3">
    <source>
        <dbReference type="Proteomes" id="UP000249134"/>
    </source>
</evidence>
<feature type="region of interest" description="Disordered" evidence="1">
    <location>
        <begin position="1"/>
        <end position="28"/>
    </location>
</feature>
<dbReference type="KEGG" id="blen:NCTC4824_00361"/>
<accession>A0A2X4VUX8</accession>
<dbReference type="AlphaFoldDB" id="A0A2X4VUX8"/>
<reference evidence="2 3" key="1">
    <citation type="submission" date="2018-06" db="EMBL/GenBank/DDBJ databases">
        <authorList>
            <consortium name="Pathogen Informatics"/>
            <person name="Doyle S."/>
        </authorList>
    </citation>
    <scope>NUCLEOTIDE SEQUENCE [LARGE SCALE GENOMIC DNA]</scope>
    <source>
        <strain evidence="2 3">NCTC4824</strain>
    </source>
</reference>
<evidence type="ECO:0000256" key="1">
    <source>
        <dbReference type="SAM" id="MobiDB-lite"/>
    </source>
</evidence>
<dbReference type="RefSeq" id="WP_066143280.1">
    <property type="nucleotide sequence ID" value="NZ_CBCSGM010000002.1"/>
</dbReference>
<proteinExistence type="predicted"/>
<gene>
    <name evidence="2" type="ORF">NCTC4824_00361</name>
</gene>
<sequence>MSQFVKSGEAAPTAGTYVEVGHGGGKVKDGQRVEVQQGDKLPELKAYTVTITHKGEEKKKDRQHVWMLDK</sequence>
<organism evidence="2 3">
    <name type="scientific">Lederbergia lenta</name>
    <name type="common">Bacillus lentus</name>
    <dbReference type="NCBI Taxonomy" id="1467"/>
    <lineage>
        <taxon>Bacteria</taxon>
        <taxon>Bacillati</taxon>
        <taxon>Bacillota</taxon>
        <taxon>Bacilli</taxon>
        <taxon>Bacillales</taxon>
        <taxon>Bacillaceae</taxon>
        <taxon>Lederbergia</taxon>
    </lineage>
</organism>
<dbReference type="Pfam" id="PF14168">
    <property type="entry name" value="YjzC"/>
    <property type="match status" value="1"/>
</dbReference>
<name>A0A2X4VUX8_LEDLE</name>
<keyword evidence="3" id="KW-1185">Reference proteome</keyword>
<dbReference type="EMBL" id="LS483476">
    <property type="protein sequence ID" value="SQI51648.1"/>
    <property type="molecule type" value="Genomic_DNA"/>
</dbReference>
<evidence type="ECO:0000313" key="2">
    <source>
        <dbReference type="EMBL" id="SQI51648.1"/>
    </source>
</evidence>
<dbReference type="Proteomes" id="UP000249134">
    <property type="component" value="Chromosome 1"/>
</dbReference>
<dbReference type="InterPro" id="IPR025549">
    <property type="entry name" value="YjzC"/>
</dbReference>